<dbReference type="Gene3D" id="1.50.10.20">
    <property type="match status" value="1"/>
</dbReference>
<reference evidence="2" key="1">
    <citation type="submission" date="2020-09" db="EMBL/GenBank/DDBJ databases">
        <title>Brevundimonas sp. LVF2 isolated from a puddle in Goettingen, Germany.</title>
        <authorList>
            <person name="Friedrich I."/>
            <person name="Klassen A."/>
            <person name="Hannes N."/>
            <person name="Schneider D."/>
            <person name="Hertel R."/>
            <person name="Daniel R."/>
        </authorList>
    </citation>
    <scope>NUCLEOTIDE SEQUENCE</scope>
    <source>
        <strain evidence="2">LVF2</strain>
    </source>
</reference>
<organism evidence="2 3">
    <name type="scientific">Brevundimonas goettingensis</name>
    <dbReference type="NCBI Taxonomy" id="2774190"/>
    <lineage>
        <taxon>Bacteria</taxon>
        <taxon>Pseudomonadati</taxon>
        <taxon>Pseudomonadota</taxon>
        <taxon>Alphaproteobacteria</taxon>
        <taxon>Caulobacterales</taxon>
        <taxon>Caulobacteraceae</taxon>
        <taxon>Brevundimonas</taxon>
    </lineage>
</organism>
<dbReference type="Pfam" id="PF09492">
    <property type="entry name" value="Pec_lyase"/>
    <property type="match status" value="1"/>
</dbReference>
<proteinExistence type="predicted"/>
<keyword evidence="2" id="KW-0456">Lyase</keyword>
<dbReference type="KEGG" id="bgoe:IFJ75_17385"/>
<keyword evidence="1" id="KW-0732">Signal</keyword>
<dbReference type="EMBL" id="CP062222">
    <property type="protein sequence ID" value="QTC90973.1"/>
    <property type="molecule type" value="Genomic_DNA"/>
</dbReference>
<feature type="chain" id="PRO_5036948969" evidence="1">
    <location>
        <begin position="41"/>
        <end position="377"/>
    </location>
</feature>
<gene>
    <name evidence="2" type="primary">pelA</name>
    <name evidence="2" type="ORF">IFJ75_17385</name>
</gene>
<dbReference type="RefSeq" id="WP_207869869.1">
    <property type="nucleotide sequence ID" value="NZ_CP062222.1"/>
</dbReference>
<name>A0A975BZS4_9CAUL</name>
<dbReference type="GO" id="GO:0030570">
    <property type="term" value="F:pectate lyase activity"/>
    <property type="evidence" value="ECO:0007669"/>
    <property type="project" value="UniProtKB-EC"/>
</dbReference>
<dbReference type="SUPFAM" id="SSF81853">
    <property type="entry name" value="Family 10 polysaccharide lyase"/>
    <property type="match status" value="1"/>
</dbReference>
<keyword evidence="3" id="KW-1185">Reference proteome</keyword>
<dbReference type="EC" id="4.2.2.2" evidence="2"/>
<accession>A0A975BZS4</accession>
<feature type="signal peptide" evidence="1">
    <location>
        <begin position="1"/>
        <end position="40"/>
    </location>
</feature>
<dbReference type="NCBIfam" id="TIGR02474">
    <property type="entry name" value="pec_lyase"/>
    <property type="match status" value="1"/>
</dbReference>
<protein>
    <submittedName>
        <fullName evidence="2">Pectate lyase</fullName>
        <ecNumber evidence="2">4.2.2.2</ecNumber>
    </submittedName>
</protein>
<evidence type="ECO:0000256" key="1">
    <source>
        <dbReference type="SAM" id="SignalP"/>
    </source>
</evidence>
<dbReference type="InterPro" id="IPR012669">
    <property type="entry name" value="Pectate_lyase"/>
</dbReference>
<evidence type="ECO:0000313" key="2">
    <source>
        <dbReference type="EMBL" id="QTC90973.1"/>
    </source>
</evidence>
<dbReference type="AlphaFoldDB" id="A0A975BZS4"/>
<evidence type="ECO:0000313" key="3">
    <source>
        <dbReference type="Proteomes" id="UP000663918"/>
    </source>
</evidence>
<dbReference type="Proteomes" id="UP000663918">
    <property type="component" value="Chromosome"/>
</dbReference>
<sequence length="377" mass="40905">MPFSSTGRGRVQTRRLLAAAPMLAVLAACAPAAASAPAPAAVQTAAPVRWGSAVLRQDAAWYASAEARRLADTVLLYQFANGSWPKNTDMSAPPATPVDPELGDTIDNQATTLEMEFLARVIQAGAPNSAAYVAAFDKGFDWVLAAQYPNGGWPQFFPLRTGYYTHITYNDDAMVRVLNVLRDVSNGAGPYGFVDAGRKAKAAEAVARGIDIILKTQIRQDGKLTVWCAQHDEVTLAPAWARKFEPPSLSGYESVGITRFLMGVPNPSPEIIAAVEGSVAWFRSTVIPDIAVERFTNAEGQNDRRVIPAPGARLWARFYELGTNRPIFLGRDSVVHPALADIERERRAGYNYFDGAAAGLIDRDYPAWRRRVGLPAT</sequence>